<evidence type="ECO:0000256" key="1">
    <source>
        <dbReference type="SAM" id="MobiDB-lite"/>
    </source>
</evidence>
<feature type="region of interest" description="Disordered" evidence="1">
    <location>
        <begin position="1"/>
        <end position="25"/>
    </location>
</feature>
<dbReference type="RefSeq" id="WP_169345347.1">
    <property type="nucleotide sequence ID" value="NZ_JABBJJ010000055.1"/>
</dbReference>
<evidence type="ECO:0000313" key="2">
    <source>
        <dbReference type="EMBL" id="NMO16052.1"/>
    </source>
</evidence>
<dbReference type="EMBL" id="JABBJJ010000055">
    <property type="protein sequence ID" value="NMO16052.1"/>
    <property type="molecule type" value="Genomic_DNA"/>
</dbReference>
<gene>
    <name evidence="2" type="ORF">HG543_14505</name>
</gene>
<dbReference type="AlphaFoldDB" id="A0A848LCU8"/>
<keyword evidence="3" id="KW-1185">Reference proteome</keyword>
<comment type="caution">
    <text evidence="2">The sequence shown here is derived from an EMBL/GenBank/DDBJ whole genome shotgun (WGS) entry which is preliminary data.</text>
</comment>
<reference evidence="2 3" key="1">
    <citation type="submission" date="2020-04" db="EMBL/GenBank/DDBJ databases">
        <title>Draft genome of Pyxidicoccus fallax type strain.</title>
        <authorList>
            <person name="Whitworth D.E."/>
        </authorList>
    </citation>
    <scope>NUCLEOTIDE SEQUENCE [LARGE SCALE GENOMIC DNA]</scope>
    <source>
        <strain evidence="2 3">DSM 14698</strain>
    </source>
</reference>
<evidence type="ECO:0000313" key="3">
    <source>
        <dbReference type="Proteomes" id="UP000518300"/>
    </source>
</evidence>
<accession>A0A848LCU8</accession>
<organism evidence="2 3">
    <name type="scientific">Pyxidicoccus fallax</name>
    <dbReference type="NCBI Taxonomy" id="394095"/>
    <lineage>
        <taxon>Bacteria</taxon>
        <taxon>Pseudomonadati</taxon>
        <taxon>Myxococcota</taxon>
        <taxon>Myxococcia</taxon>
        <taxon>Myxococcales</taxon>
        <taxon>Cystobacterineae</taxon>
        <taxon>Myxococcaceae</taxon>
        <taxon>Pyxidicoccus</taxon>
    </lineage>
</organism>
<name>A0A848LCU8_9BACT</name>
<sequence>MNRRPPSLKRALARPPARRRGARGARPERGLALLMSVVLIALITAATLISLRAVSTESALQAHERRGREAFFAAQAGLAEGREVIRQRLAGGAPSFTALLGNTGPAADVNAVVASGPWSELIPWRQYTLATAGVDIAVAAAELNAPDGTLITDFPTANNVRYRVFLADDNDSDARTNDSNSQVWLVSVGEVTGPAGTQPHRSIVRMLITAGQSAGAGPPVHEAGGESN</sequence>
<protein>
    <recommendedName>
        <fullName evidence="4">Type 4 fimbrial biogenesis protein PilX N-terminal domain-containing protein</fullName>
    </recommendedName>
</protein>
<dbReference type="Proteomes" id="UP000518300">
    <property type="component" value="Unassembled WGS sequence"/>
</dbReference>
<evidence type="ECO:0008006" key="4">
    <source>
        <dbReference type="Google" id="ProtNLM"/>
    </source>
</evidence>
<proteinExistence type="predicted"/>